<comment type="caution">
    <text evidence="16">The sequence shown here is derived from an EMBL/GenBank/DDBJ whole genome shotgun (WGS) entry which is preliminary data.</text>
</comment>
<comment type="subcellular location">
    <subcellularLocation>
        <location evidence="1">Cell inner membrane</location>
        <topology evidence="1">Multi-pass membrane protein</topology>
    </subcellularLocation>
</comment>
<comment type="similarity">
    <text evidence="2">Belongs to the MerT family.</text>
</comment>
<comment type="function">
    <text evidence="14">Involved in mercury resistance. Probably transfers a mercuric ion from the periplasmic Hg(2+)-binding protein MerP to the cytoplasmic mercuric reductase MerA.</text>
</comment>
<reference evidence="16 17" key="1">
    <citation type="submission" date="2024-06" db="EMBL/GenBank/DDBJ databases">
        <title>Brevundimonas sp. C11.</title>
        <authorList>
            <person name="Maltman C."/>
        </authorList>
    </citation>
    <scope>NUCLEOTIDE SEQUENCE [LARGE SCALE GENOMIC DNA]</scope>
    <source>
        <strain evidence="16 17">C11</strain>
    </source>
</reference>
<name>A0ABV1NK18_9CAUL</name>
<evidence type="ECO:0000256" key="11">
    <source>
        <dbReference type="ARBA" id="ARBA00022989"/>
    </source>
</evidence>
<evidence type="ECO:0000256" key="9">
    <source>
        <dbReference type="ARBA" id="ARBA00022723"/>
    </source>
</evidence>
<keyword evidence="12 15" id="KW-0472">Membrane</keyword>
<keyword evidence="8 15" id="KW-0812">Transmembrane</keyword>
<dbReference type="InterPro" id="IPR003457">
    <property type="entry name" value="Transprt_MerT"/>
</dbReference>
<keyword evidence="5" id="KW-0475">Mercuric resistance</keyword>
<keyword evidence="4" id="KW-0813">Transport</keyword>
<dbReference type="RefSeq" id="WP_349683374.1">
    <property type="nucleotide sequence ID" value="NZ_JBEGDD010000002.1"/>
</dbReference>
<evidence type="ECO:0000256" key="4">
    <source>
        <dbReference type="ARBA" id="ARBA00022448"/>
    </source>
</evidence>
<feature type="transmembrane region" description="Helical" evidence="15">
    <location>
        <begin position="24"/>
        <end position="57"/>
    </location>
</feature>
<keyword evidence="9" id="KW-0479">Metal-binding</keyword>
<keyword evidence="10" id="KW-0476">Mercury</keyword>
<evidence type="ECO:0000256" key="7">
    <source>
        <dbReference type="ARBA" id="ARBA00022519"/>
    </source>
</evidence>
<proteinExistence type="inferred from homology"/>
<evidence type="ECO:0000313" key="17">
    <source>
        <dbReference type="Proteomes" id="UP001445732"/>
    </source>
</evidence>
<protein>
    <recommendedName>
        <fullName evidence="3">Mercuric transport protein MerT</fullName>
    </recommendedName>
    <alternativeName>
        <fullName evidence="13">Mercury ion transport protein</fullName>
    </alternativeName>
</protein>
<evidence type="ECO:0000256" key="1">
    <source>
        <dbReference type="ARBA" id="ARBA00004429"/>
    </source>
</evidence>
<organism evidence="16 17">
    <name type="scientific">Brevundimonas aurifodinae</name>
    <dbReference type="NCBI Taxonomy" id="1508312"/>
    <lineage>
        <taxon>Bacteria</taxon>
        <taxon>Pseudomonadati</taxon>
        <taxon>Pseudomonadota</taxon>
        <taxon>Alphaproteobacteria</taxon>
        <taxon>Caulobacterales</taxon>
        <taxon>Caulobacteraceae</taxon>
        <taxon>Brevundimonas</taxon>
    </lineage>
</organism>
<evidence type="ECO:0000256" key="8">
    <source>
        <dbReference type="ARBA" id="ARBA00022692"/>
    </source>
</evidence>
<evidence type="ECO:0000313" key="16">
    <source>
        <dbReference type="EMBL" id="MEQ7154198.1"/>
    </source>
</evidence>
<evidence type="ECO:0000256" key="6">
    <source>
        <dbReference type="ARBA" id="ARBA00022475"/>
    </source>
</evidence>
<evidence type="ECO:0000256" key="2">
    <source>
        <dbReference type="ARBA" id="ARBA00008224"/>
    </source>
</evidence>
<keyword evidence="6" id="KW-1003">Cell membrane</keyword>
<dbReference type="Proteomes" id="UP001445732">
    <property type="component" value="Unassembled WGS sequence"/>
</dbReference>
<dbReference type="Pfam" id="PF02411">
    <property type="entry name" value="MerT"/>
    <property type="match status" value="1"/>
</dbReference>
<feature type="transmembrane region" description="Helical" evidence="15">
    <location>
        <begin position="63"/>
        <end position="86"/>
    </location>
</feature>
<evidence type="ECO:0000256" key="14">
    <source>
        <dbReference type="ARBA" id="ARBA00045720"/>
    </source>
</evidence>
<sequence length="135" mass="13928">MSVIDDREDLGGAPAATDKPAGRAWLAIGGLAAAIGATSCCVLPLALFALGISGAWIGNVTALAPYHLYFVAAAVVFLGLGFFRVYRRPQAACAEDLNCARPASTRLVKIALWTATLLVALALAFPYVAPLLIGA</sequence>
<evidence type="ECO:0000256" key="3">
    <source>
        <dbReference type="ARBA" id="ARBA00017053"/>
    </source>
</evidence>
<gene>
    <name evidence="16" type="ORF">ABN401_03105</name>
</gene>
<evidence type="ECO:0000256" key="15">
    <source>
        <dbReference type="SAM" id="Phobius"/>
    </source>
</evidence>
<keyword evidence="11 15" id="KW-1133">Transmembrane helix</keyword>
<feature type="transmembrane region" description="Helical" evidence="15">
    <location>
        <begin position="107"/>
        <end position="129"/>
    </location>
</feature>
<evidence type="ECO:0000256" key="13">
    <source>
        <dbReference type="ARBA" id="ARBA00030934"/>
    </source>
</evidence>
<dbReference type="EMBL" id="JBEGDD010000002">
    <property type="protein sequence ID" value="MEQ7154198.1"/>
    <property type="molecule type" value="Genomic_DNA"/>
</dbReference>
<evidence type="ECO:0000256" key="5">
    <source>
        <dbReference type="ARBA" id="ARBA00022466"/>
    </source>
</evidence>
<evidence type="ECO:0000256" key="12">
    <source>
        <dbReference type="ARBA" id="ARBA00023136"/>
    </source>
</evidence>
<keyword evidence="17" id="KW-1185">Reference proteome</keyword>
<evidence type="ECO:0000256" key="10">
    <source>
        <dbReference type="ARBA" id="ARBA00022914"/>
    </source>
</evidence>
<accession>A0ABV1NK18</accession>
<keyword evidence="7" id="KW-0997">Cell inner membrane</keyword>